<evidence type="ECO:0000256" key="5">
    <source>
        <dbReference type="ARBA" id="ARBA00022824"/>
    </source>
</evidence>
<protein>
    <recommendedName>
        <fullName evidence="9">DUF676 domain-containing protein</fullName>
    </recommendedName>
</protein>
<evidence type="ECO:0000256" key="2">
    <source>
        <dbReference type="ARBA" id="ARBA00004240"/>
    </source>
</evidence>
<dbReference type="AlphaFoldDB" id="A0AAE1CGL8"/>
<dbReference type="Pfam" id="PF05057">
    <property type="entry name" value="DUF676"/>
    <property type="match status" value="1"/>
</dbReference>
<dbReference type="Proteomes" id="UP001270362">
    <property type="component" value="Unassembled WGS sequence"/>
</dbReference>
<evidence type="ECO:0000256" key="1">
    <source>
        <dbReference type="ARBA" id="ARBA00004173"/>
    </source>
</evidence>
<evidence type="ECO:0000256" key="4">
    <source>
        <dbReference type="ARBA" id="ARBA00007920"/>
    </source>
</evidence>
<evidence type="ECO:0000256" key="8">
    <source>
        <dbReference type="SAM" id="MobiDB-lite"/>
    </source>
</evidence>
<keyword evidence="6" id="KW-0496">Mitochondrion</keyword>
<dbReference type="GO" id="GO:0005739">
    <property type="term" value="C:mitochondrion"/>
    <property type="evidence" value="ECO:0007669"/>
    <property type="project" value="UniProtKB-SubCell"/>
</dbReference>
<feature type="non-terminal residue" evidence="10">
    <location>
        <position position="420"/>
    </location>
</feature>
<feature type="region of interest" description="Disordered" evidence="8">
    <location>
        <begin position="281"/>
        <end position="322"/>
    </location>
</feature>
<dbReference type="InterPro" id="IPR007751">
    <property type="entry name" value="DUF676_lipase-like"/>
</dbReference>
<reference evidence="10" key="2">
    <citation type="submission" date="2023-06" db="EMBL/GenBank/DDBJ databases">
        <authorList>
            <consortium name="Lawrence Berkeley National Laboratory"/>
            <person name="Haridas S."/>
            <person name="Hensen N."/>
            <person name="Bonometti L."/>
            <person name="Westerberg I."/>
            <person name="Brannstrom I.O."/>
            <person name="Guillou S."/>
            <person name="Cros-Aarteil S."/>
            <person name="Calhoun S."/>
            <person name="Kuo A."/>
            <person name="Mondo S."/>
            <person name="Pangilinan J."/>
            <person name="Riley R."/>
            <person name="Labutti K."/>
            <person name="Andreopoulos B."/>
            <person name="Lipzen A."/>
            <person name="Chen C."/>
            <person name="Yanf M."/>
            <person name="Daum C."/>
            <person name="Ng V."/>
            <person name="Clum A."/>
            <person name="Steindorff A."/>
            <person name="Ohm R."/>
            <person name="Martin F."/>
            <person name="Silar P."/>
            <person name="Natvig D."/>
            <person name="Lalanne C."/>
            <person name="Gautier V."/>
            <person name="Ament-Velasquez S.L."/>
            <person name="Kruys A."/>
            <person name="Hutchinson M.I."/>
            <person name="Powell A.J."/>
            <person name="Barry K."/>
            <person name="Miller A.N."/>
            <person name="Grigoriev I.V."/>
            <person name="Debuchy R."/>
            <person name="Gladieux P."/>
            <person name="Thoren M.H."/>
            <person name="Johannesson H."/>
        </authorList>
    </citation>
    <scope>NUCLEOTIDE SEQUENCE</scope>
    <source>
        <strain evidence="10">CBS 314.62</strain>
    </source>
</reference>
<evidence type="ECO:0000256" key="6">
    <source>
        <dbReference type="ARBA" id="ARBA00023128"/>
    </source>
</evidence>
<evidence type="ECO:0000256" key="7">
    <source>
        <dbReference type="ARBA" id="ARBA00023136"/>
    </source>
</evidence>
<feature type="domain" description="DUF676" evidence="9">
    <location>
        <begin position="64"/>
        <end position="145"/>
    </location>
</feature>
<comment type="caution">
    <text evidence="10">The sequence shown here is derived from an EMBL/GenBank/DDBJ whole genome shotgun (WGS) entry which is preliminary data.</text>
</comment>
<dbReference type="Gene3D" id="3.40.50.1820">
    <property type="entry name" value="alpha/beta hydrolase"/>
    <property type="match status" value="1"/>
</dbReference>
<gene>
    <name evidence="10" type="ORF">B0T22DRAFT_505214</name>
</gene>
<evidence type="ECO:0000313" key="10">
    <source>
        <dbReference type="EMBL" id="KAK3693428.1"/>
    </source>
</evidence>
<dbReference type="InterPro" id="IPR029058">
    <property type="entry name" value="AB_hydrolase_fold"/>
</dbReference>
<accession>A0AAE1CGL8</accession>
<evidence type="ECO:0000259" key="9">
    <source>
        <dbReference type="Pfam" id="PF05057"/>
    </source>
</evidence>
<keyword evidence="7" id="KW-0472">Membrane</keyword>
<keyword evidence="11" id="KW-1185">Reference proteome</keyword>
<proteinExistence type="inferred from homology"/>
<dbReference type="SUPFAM" id="SSF53474">
    <property type="entry name" value="alpha/beta-Hydrolases"/>
    <property type="match status" value="1"/>
</dbReference>
<dbReference type="InterPro" id="IPR052374">
    <property type="entry name" value="SERAC1"/>
</dbReference>
<name>A0AAE1CGL8_9PEZI</name>
<dbReference type="EMBL" id="JAULSO010000001">
    <property type="protein sequence ID" value="KAK3693428.1"/>
    <property type="molecule type" value="Genomic_DNA"/>
</dbReference>
<dbReference type="PANTHER" id="PTHR48182:SF2">
    <property type="entry name" value="PROTEIN SERAC1"/>
    <property type="match status" value="1"/>
</dbReference>
<reference evidence="10" key="1">
    <citation type="journal article" date="2023" name="Mol. Phylogenet. Evol.">
        <title>Genome-scale phylogeny and comparative genomics of the fungal order Sordariales.</title>
        <authorList>
            <person name="Hensen N."/>
            <person name="Bonometti L."/>
            <person name="Westerberg I."/>
            <person name="Brannstrom I.O."/>
            <person name="Guillou S."/>
            <person name="Cros-Aarteil S."/>
            <person name="Calhoun S."/>
            <person name="Haridas S."/>
            <person name="Kuo A."/>
            <person name="Mondo S."/>
            <person name="Pangilinan J."/>
            <person name="Riley R."/>
            <person name="LaButti K."/>
            <person name="Andreopoulos B."/>
            <person name="Lipzen A."/>
            <person name="Chen C."/>
            <person name="Yan M."/>
            <person name="Daum C."/>
            <person name="Ng V."/>
            <person name="Clum A."/>
            <person name="Steindorff A."/>
            <person name="Ohm R.A."/>
            <person name="Martin F."/>
            <person name="Silar P."/>
            <person name="Natvig D.O."/>
            <person name="Lalanne C."/>
            <person name="Gautier V."/>
            <person name="Ament-Velasquez S.L."/>
            <person name="Kruys A."/>
            <person name="Hutchinson M.I."/>
            <person name="Powell A.J."/>
            <person name="Barry K."/>
            <person name="Miller A.N."/>
            <person name="Grigoriev I.V."/>
            <person name="Debuchy R."/>
            <person name="Gladieux P."/>
            <person name="Hiltunen Thoren M."/>
            <person name="Johannesson H."/>
        </authorList>
    </citation>
    <scope>NUCLEOTIDE SEQUENCE</scope>
    <source>
        <strain evidence="10">CBS 314.62</strain>
    </source>
</reference>
<keyword evidence="5" id="KW-0256">Endoplasmic reticulum</keyword>
<organism evidence="10 11">
    <name type="scientific">Podospora appendiculata</name>
    <dbReference type="NCBI Taxonomy" id="314037"/>
    <lineage>
        <taxon>Eukaryota</taxon>
        <taxon>Fungi</taxon>
        <taxon>Dikarya</taxon>
        <taxon>Ascomycota</taxon>
        <taxon>Pezizomycotina</taxon>
        <taxon>Sordariomycetes</taxon>
        <taxon>Sordariomycetidae</taxon>
        <taxon>Sordariales</taxon>
        <taxon>Podosporaceae</taxon>
        <taxon>Podospora</taxon>
    </lineage>
</organism>
<comment type="similarity">
    <text evidence="4">Belongs to the putative lipase ROG1 family.</text>
</comment>
<dbReference type="PANTHER" id="PTHR48182">
    <property type="entry name" value="PROTEIN SERAC1"/>
    <property type="match status" value="1"/>
</dbReference>
<dbReference type="GO" id="GO:0005783">
    <property type="term" value="C:endoplasmic reticulum"/>
    <property type="evidence" value="ECO:0007669"/>
    <property type="project" value="UniProtKB-SubCell"/>
</dbReference>
<evidence type="ECO:0000256" key="3">
    <source>
        <dbReference type="ARBA" id="ARBA00004370"/>
    </source>
</evidence>
<sequence>LVVVHGLAGGSISTWRHENGSLWLEWLTTAIPSLRVLVFGYPASEVYLKSDDGTASAGRVFTFAESLCASLRNYQIKVCFDPNPITFIGHGVGGIIVKNALTYSTARRTLFGDIVDQTHHIVFLDTPHLGLDVTKWKAIYGQLATREAKAQFELWSTTLQDLSTTFADIVSRPDMHITTVESTEPIKTPDGEMLVMPVGSARLFNTSHEIALHMHAVSHLTMCRFEDAKNTNYDMLEREIETQIHIRRNINSNSALEEVGLRPLAFTARTDSELQKLAKMAQQNSRKLDKVLEGPVNLSRRPVRDGTPTSSEEKSQEEISPLALALPRQNRRQRRQLGAGSGTRLCRRRRHLHVAIQAPGVHRLAGLAVLETFTPPWNPRMRKVDPCCLHDQRFADARQACGVLLLQREVVIACDSLSGS</sequence>
<comment type="subcellular location">
    <subcellularLocation>
        <location evidence="2">Endoplasmic reticulum</location>
    </subcellularLocation>
    <subcellularLocation>
        <location evidence="3">Membrane</location>
    </subcellularLocation>
    <subcellularLocation>
        <location evidence="1">Mitochondrion</location>
    </subcellularLocation>
</comment>
<evidence type="ECO:0000313" key="11">
    <source>
        <dbReference type="Proteomes" id="UP001270362"/>
    </source>
</evidence>
<dbReference type="GO" id="GO:0016020">
    <property type="term" value="C:membrane"/>
    <property type="evidence" value="ECO:0007669"/>
    <property type="project" value="UniProtKB-SubCell"/>
</dbReference>